<evidence type="ECO:0000313" key="3">
    <source>
        <dbReference type="EMBL" id="RBP39033.1"/>
    </source>
</evidence>
<dbReference type="Pfam" id="PF00266">
    <property type="entry name" value="Aminotran_5"/>
    <property type="match status" value="1"/>
</dbReference>
<dbReference type="InterPro" id="IPR015421">
    <property type="entry name" value="PyrdxlP-dep_Trfase_major"/>
</dbReference>
<sequence>MLTPEDRARDFPALSGISYLNTAAESIPPRCVGDAIQAYWNDKLRGMKGRDAHFAQVEACREISARMLGLSTAEVSFCSCSSEAYNLLASALDLGPEDEVVVSDLDFPAGATPWLRAAHPPETRLWRASDGALDARHLIPLLNERTKLVQVSLVSFYNGHRLLWKPFHEAVRRYAPNALISVDVTQALGRVVLDCDGADIIISSTHKWTLGIHGGCIIGVPQAGAERLTTHAGGWFHLQNAFEADRFQHAEPKKGAASFSVGMPNFVALYALNASLRYLEGIGIANIAAHADPLVCEVDKALRDYGVTPMCAWDAANPSGILAFQHNRCGEIHAVLERDHIHVMHHAGRIRIAIHGYNTHKDVVNLLRVLEPLSRTV</sequence>
<reference evidence="3 4" key="1">
    <citation type="submission" date="2018-06" db="EMBL/GenBank/DDBJ databases">
        <title>Genomic Encyclopedia of Type Strains, Phase IV (KMG-IV): sequencing the most valuable type-strain genomes for metagenomic binning, comparative biology and taxonomic classification.</title>
        <authorList>
            <person name="Goeker M."/>
        </authorList>
    </citation>
    <scope>NUCLEOTIDE SEQUENCE [LARGE SCALE GENOMIC DNA]</scope>
    <source>
        <strain evidence="3 4">DSM 25532</strain>
    </source>
</reference>
<accession>A0A366HBX8</accession>
<dbReference type="AlphaFoldDB" id="A0A366HBX8"/>
<gene>
    <name evidence="3" type="ORF">DES53_11056</name>
</gene>
<dbReference type="SUPFAM" id="SSF53383">
    <property type="entry name" value="PLP-dependent transferases"/>
    <property type="match status" value="1"/>
</dbReference>
<dbReference type="InterPro" id="IPR015424">
    <property type="entry name" value="PyrdxlP-dep_Trfase"/>
</dbReference>
<dbReference type="InterPro" id="IPR000192">
    <property type="entry name" value="Aminotrans_V_dom"/>
</dbReference>
<evidence type="ECO:0000313" key="4">
    <source>
        <dbReference type="Proteomes" id="UP000253426"/>
    </source>
</evidence>
<comment type="caution">
    <text evidence="3">The sequence shown here is derived from an EMBL/GenBank/DDBJ whole genome shotgun (WGS) entry which is preliminary data.</text>
</comment>
<dbReference type="Gene3D" id="3.90.1150.10">
    <property type="entry name" value="Aspartate Aminotransferase, domain 1"/>
    <property type="match status" value="1"/>
</dbReference>
<feature type="domain" description="Aminotransferase class V" evidence="2">
    <location>
        <begin position="19"/>
        <end position="364"/>
    </location>
</feature>
<proteinExistence type="predicted"/>
<name>A0A366HBX8_9BACT</name>
<evidence type="ECO:0000256" key="1">
    <source>
        <dbReference type="ARBA" id="ARBA00022898"/>
    </source>
</evidence>
<evidence type="ECO:0000259" key="2">
    <source>
        <dbReference type="Pfam" id="PF00266"/>
    </source>
</evidence>
<dbReference type="RefSeq" id="WP_113960803.1">
    <property type="nucleotide sequence ID" value="NZ_QNRR01000010.1"/>
</dbReference>
<dbReference type="Gene3D" id="3.40.640.10">
    <property type="entry name" value="Type I PLP-dependent aspartate aminotransferase-like (Major domain)"/>
    <property type="match status" value="1"/>
</dbReference>
<keyword evidence="1" id="KW-0663">Pyridoxal phosphate</keyword>
<dbReference type="OrthoDB" id="513408at2"/>
<dbReference type="PANTHER" id="PTHR43586">
    <property type="entry name" value="CYSTEINE DESULFURASE"/>
    <property type="match status" value="1"/>
</dbReference>
<dbReference type="InterPro" id="IPR015422">
    <property type="entry name" value="PyrdxlP-dep_Trfase_small"/>
</dbReference>
<dbReference type="PANTHER" id="PTHR43586:SF15">
    <property type="entry name" value="BLR3095 PROTEIN"/>
    <property type="match status" value="1"/>
</dbReference>
<organism evidence="3 4">
    <name type="scientific">Roseimicrobium gellanilyticum</name>
    <dbReference type="NCBI Taxonomy" id="748857"/>
    <lineage>
        <taxon>Bacteria</taxon>
        <taxon>Pseudomonadati</taxon>
        <taxon>Verrucomicrobiota</taxon>
        <taxon>Verrucomicrobiia</taxon>
        <taxon>Verrucomicrobiales</taxon>
        <taxon>Verrucomicrobiaceae</taxon>
        <taxon>Roseimicrobium</taxon>
    </lineage>
</organism>
<protein>
    <submittedName>
        <fullName evidence="3">Selenocysteine lyase/cysteine desulfurase</fullName>
    </submittedName>
</protein>
<dbReference type="EMBL" id="QNRR01000010">
    <property type="protein sequence ID" value="RBP39033.1"/>
    <property type="molecule type" value="Genomic_DNA"/>
</dbReference>
<dbReference type="Proteomes" id="UP000253426">
    <property type="component" value="Unassembled WGS sequence"/>
</dbReference>
<keyword evidence="3" id="KW-0456">Lyase</keyword>
<dbReference type="GO" id="GO:0016829">
    <property type="term" value="F:lyase activity"/>
    <property type="evidence" value="ECO:0007669"/>
    <property type="project" value="UniProtKB-KW"/>
</dbReference>
<keyword evidence="4" id="KW-1185">Reference proteome</keyword>